<reference evidence="3" key="1">
    <citation type="submission" date="2012-11" db="EMBL/GenBank/DDBJ databases">
        <authorList>
            <person name="Lucero-Rivera Y.E."/>
            <person name="Tovar-Ramirez D."/>
        </authorList>
    </citation>
    <scope>NUCLEOTIDE SEQUENCE [LARGE SCALE GENOMIC DNA]</scope>
    <source>
        <strain evidence="3">Araruama</strain>
    </source>
</reference>
<dbReference type="PANTHER" id="PTHR30244:SF34">
    <property type="entry name" value="DTDP-4-AMINO-4,6-DIDEOXYGALACTOSE TRANSAMINASE"/>
    <property type="match status" value="1"/>
</dbReference>
<dbReference type="GO" id="GO:0008483">
    <property type="term" value="F:transaminase activity"/>
    <property type="evidence" value="ECO:0007669"/>
    <property type="project" value="TreeGrafter"/>
</dbReference>
<dbReference type="Proteomes" id="UP000189670">
    <property type="component" value="Unassembled WGS sequence"/>
</dbReference>
<sequence>MFGNPCPIDEIMALSEKNSLFVIEDCAHSIGSRLNNRLTGTFGHAAFFSFETIKPVNTYGGGMIVTDDDTIADYARKTITDSDKKIPLQTRS</sequence>
<gene>
    <name evidence="2" type="ORF">OMM_06818</name>
</gene>
<comment type="caution">
    <text evidence="2">The sequence shown here is derived from an EMBL/GenBank/DDBJ whole genome shotgun (WGS) entry which is preliminary data.</text>
</comment>
<dbReference type="GO" id="GO:0030170">
    <property type="term" value="F:pyridoxal phosphate binding"/>
    <property type="evidence" value="ECO:0007669"/>
    <property type="project" value="TreeGrafter"/>
</dbReference>
<comment type="similarity">
    <text evidence="1">Belongs to the DegT/DnrJ/EryC1 family.</text>
</comment>
<dbReference type="SUPFAM" id="SSF53383">
    <property type="entry name" value="PLP-dependent transferases"/>
    <property type="match status" value="1"/>
</dbReference>
<name>A0A1V1PG52_9BACT</name>
<dbReference type="GO" id="GO:0000271">
    <property type="term" value="P:polysaccharide biosynthetic process"/>
    <property type="evidence" value="ECO:0007669"/>
    <property type="project" value="TreeGrafter"/>
</dbReference>
<dbReference type="Gene3D" id="3.40.640.10">
    <property type="entry name" value="Type I PLP-dependent aspartate aminotransferase-like (Major domain)"/>
    <property type="match status" value="1"/>
</dbReference>
<dbReference type="EMBL" id="ATBP01000046">
    <property type="protein sequence ID" value="ETR73645.1"/>
    <property type="molecule type" value="Genomic_DNA"/>
</dbReference>
<dbReference type="Pfam" id="PF01041">
    <property type="entry name" value="DegT_DnrJ_EryC1"/>
    <property type="match status" value="1"/>
</dbReference>
<evidence type="ECO:0000256" key="1">
    <source>
        <dbReference type="ARBA" id="ARBA00037999"/>
    </source>
</evidence>
<dbReference type="InterPro" id="IPR015421">
    <property type="entry name" value="PyrdxlP-dep_Trfase_major"/>
</dbReference>
<dbReference type="InterPro" id="IPR015424">
    <property type="entry name" value="PyrdxlP-dep_Trfase"/>
</dbReference>
<evidence type="ECO:0008006" key="4">
    <source>
        <dbReference type="Google" id="ProtNLM"/>
    </source>
</evidence>
<proteinExistence type="inferred from homology"/>
<evidence type="ECO:0000313" key="3">
    <source>
        <dbReference type="Proteomes" id="UP000189670"/>
    </source>
</evidence>
<dbReference type="PANTHER" id="PTHR30244">
    <property type="entry name" value="TRANSAMINASE"/>
    <property type="match status" value="1"/>
</dbReference>
<protein>
    <recommendedName>
        <fullName evidence="4">DegT/DnrJ/EryC1/StrS aminotransferase</fullName>
    </recommendedName>
</protein>
<organism evidence="2 3">
    <name type="scientific">Candidatus Magnetoglobus multicellularis str. Araruama</name>
    <dbReference type="NCBI Taxonomy" id="890399"/>
    <lineage>
        <taxon>Bacteria</taxon>
        <taxon>Pseudomonadati</taxon>
        <taxon>Thermodesulfobacteriota</taxon>
        <taxon>Desulfobacteria</taxon>
        <taxon>Desulfobacterales</taxon>
        <taxon>Desulfobacteraceae</taxon>
        <taxon>Candidatus Magnetoglobus</taxon>
    </lineage>
</organism>
<accession>A0A1V1PG52</accession>
<evidence type="ECO:0000313" key="2">
    <source>
        <dbReference type="EMBL" id="ETR73645.1"/>
    </source>
</evidence>
<dbReference type="InterPro" id="IPR000653">
    <property type="entry name" value="DegT/StrS_aminotransferase"/>
</dbReference>
<dbReference type="AlphaFoldDB" id="A0A1V1PG52"/>